<dbReference type="GO" id="GO:0016853">
    <property type="term" value="F:isomerase activity"/>
    <property type="evidence" value="ECO:0007669"/>
    <property type="project" value="UniProtKB-KW"/>
</dbReference>
<dbReference type="InterPro" id="IPR013766">
    <property type="entry name" value="Thioredoxin_domain"/>
</dbReference>
<sequence>MKLTKAHKKNLIYLVIAALFIIPQTRTPIQVFINKGLALFGPSVIESSERQHIDFTKWMLVSKDNEVLNFEDLKGKVVFINFWATWCPPCIAELPSMQKLYDDYKDKVEFVFVSDETQIVVQEFLYKKGYTLKVYRPRTNYPEFFNINGIPRTFLIDRNGEIIIDKTGAANWNSNTVRETIDGLL</sequence>
<protein>
    <submittedName>
        <fullName evidence="2">Thiol-disulfide isomerase or thioredoxin</fullName>
    </submittedName>
</protein>
<dbReference type="CDD" id="cd02966">
    <property type="entry name" value="TlpA_like_family"/>
    <property type="match status" value="1"/>
</dbReference>
<dbReference type="AlphaFoldDB" id="A0A1H9DSY7"/>
<keyword evidence="3" id="KW-1185">Reference proteome</keyword>
<reference evidence="2 3" key="1">
    <citation type="submission" date="2016-10" db="EMBL/GenBank/DDBJ databases">
        <authorList>
            <person name="de Groot N.N."/>
        </authorList>
    </citation>
    <scope>NUCLEOTIDE SEQUENCE [LARGE SCALE GENOMIC DNA]</scope>
    <source>
        <strain evidence="2 3">DSM 21035</strain>
    </source>
</reference>
<dbReference type="Proteomes" id="UP000198999">
    <property type="component" value="Unassembled WGS sequence"/>
</dbReference>
<dbReference type="PROSITE" id="PS51352">
    <property type="entry name" value="THIOREDOXIN_2"/>
    <property type="match status" value="1"/>
</dbReference>
<accession>A0A1H9DSY7</accession>
<evidence type="ECO:0000313" key="3">
    <source>
        <dbReference type="Proteomes" id="UP000198999"/>
    </source>
</evidence>
<dbReference type="STRING" id="419940.SAMN05421824_1331"/>
<dbReference type="Gene3D" id="3.40.30.10">
    <property type="entry name" value="Glutaredoxin"/>
    <property type="match status" value="1"/>
</dbReference>
<gene>
    <name evidence="2" type="ORF">SAMN05421824_1331</name>
</gene>
<dbReference type="RefSeq" id="WP_092577355.1">
    <property type="nucleotide sequence ID" value="NZ_FOFN01000001.1"/>
</dbReference>
<dbReference type="InterPro" id="IPR013740">
    <property type="entry name" value="Redoxin"/>
</dbReference>
<proteinExistence type="predicted"/>
<dbReference type="PANTHER" id="PTHR42852">
    <property type="entry name" value="THIOL:DISULFIDE INTERCHANGE PROTEIN DSBE"/>
    <property type="match status" value="1"/>
</dbReference>
<dbReference type="GO" id="GO:0016491">
    <property type="term" value="F:oxidoreductase activity"/>
    <property type="evidence" value="ECO:0007669"/>
    <property type="project" value="InterPro"/>
</dbReference>
<evidence type="ECO:0000259" key="1">
    <source>
        <dbReference type="PROSITE" id="PS51352"/>
    </source>
</evidence>
<keyword evidence="2" id="KW-0413">Isomerase</keyword>
<feature type="domain" description="Thioredoxin" evidence="1">
    <location>
        <begin position="38"/>
        <end position="185"/>
    </location>
</feature>
<dbReference type="Pfam" id="PF08534">
    <property type="entry name" value="Redoxin"/>
    <property type="match status" value="1"/>
</dbReference>
<dbReference type="OrthoDB" id="9815205at2"/>
<dbReference type="InterPro" id="IPR036249">
    <property type="entry name" value="Thioredoxin-like_sf"/>
</dbReference>
<name>A0A1H9DSY7_9FLAO</name>
<dbReference type="PANTHER" id="PTHR42852:SF13">
    <property type="entry name" value="PROTEIN DIPZ"/>
    <property type="match status" value="1"/>
</dbReference>
<organism evidence="2 3">
    <name type="scientific">Hyunsoonleella jejuensis</name>
    <dbReference type="NCBI Taxonomy" id="419940"/>
    <lineage>
        <taxon>Bacteria</taxon>
        <taxon>Pseudomonadati</taxon>
        <taxon>Bacteroidota</taxon>
        <taxon>Flavobacteriia</taxon>
        <taxon>Flavobacteriales</taxon>
        <taxon>Flavobacteriaceae</taxon>
    </lineage>
</organism>
<dbReference type="EMBL" id="FOFN01000001">
    <property type="protein sequence ID" value="SEQ16561.1"/>
    <property type="molecule type" value="Genomic_DNA"/>
</dbReference>
<dbReference type="SUPFAM" id="SSF52833">
    <property type="entry name" value="Thioredoxin-like"/>
    <property type="match status" value="1"/>
</dbReference>
<evidence type="ECO:0000313" key="2">
    <source>
        <dbReference type="EMBL" id="SEQ16561.1"/>
    </source>
</evidence>
<dbReference type="InterPro" id="IPR050553">
    <property type="entry name" value="Thioredoxin_ResA/DsbE_sf"/>
</dbReference>